<reference evidence="1 2" key="1">
    <citation type="submission" date="2023-06" db="EMBL/GenBank/DDBJ databases">
        <title>Draft genome sequence of Novosphingobium sp. strain IK01.</title>
        <authorList>
            <person name="Hatamoto M."/>
            <person name="Ikarashi T."/>
            <person name="Yamaguchi T."/>
        </authorList>
    </citation>
    <scope>NUCLEOTIDE SEQUENCE [LARGE SCALE GENOMIC DNA]</scope>
    <source>
        <strain evidence="1 2">IK01</strain>
    </source>
</reference>
<name>A0ABQ6P2V0_9SPHN</name>
<evidence type="ECO:0000313" key="1">
    <source>
        <dbReference type="EMBL" id="GMM59574.1"/>
    </source>
</evidence>
<evidence type="ECO:0000313" key="2">
    <source>
        <dbReference type="Proteomes" id="UP001187221"/>
    </source>
</evidence>
<gene>
    <name evidence="1" type="ORF">NUTIK01_03510</name>
</gene>
<comment type="caution">
    <text evidence="1">The sequence shown here is derived from an EMBL/GenBank/DDBJ whole genome shotgun (WGS) entry which is preliminary data.</text>
</comment>
<dbReference type="InterPro" id="IPR025737">
    <property type="entry name" value="FApF"/>
</dbReference>
<proteinExistence type="predicted"/>
<keyword evidence="2" id="KW-1185">Reference proteome</keyword>
<accession>A0ABQ6P2V0</accession>
<organism evidence="1 2">
    <name type="scientific">Novosphingobium pituita</name>
    <dbReference type="NCBI Taxonomy" id="3056842"/>
    <lineage>
        <taxon>Bacteria</taxon>
        <taxon>Pseudomonadati</taxon>
        <taxon>Pseudomonadota</taxon>
        <taxon>Alphaproteobacteria</taxon>
        <taxon>Sphingomonadales</taxon>
        <taxon>Sphingomonadaceae</taxon>
        <taxon>Novosphingobium</taxon>
    </lineage>
</organism>
<evidence type="ECO:0008006" key="3">
    <source>
        <dbReference type="Google" id="ProtNLM"/>
    </source>
</evidence>
<dbReference type="EMBL" id="BTFW01000001">
    <property type="protein sequence ID" value="GMM59574.1"/>
    <property type="molecule type" value="Genomic_DNA"/>
</dbReference>
<dbReference type="Pfam" id="PF13557">
    <property type="entry name" value="Phenol_MetA_deg"/>
    <property type="match status" value="1"/>
</dbReference>
<protein>
    <recommendedName>
        <fullName evidence="3">Transporter</fullName>
    </recommendedName>
</protein>
<dbReference type="Proteomes" id="UP001187221">
    <property type="component" value="Unassembled WGS sequence"/>
</dbReference>
<sequence length="276" mass="30108">MSAWLGLAGQANAEDITFAVIGPHEYDLPVDFKPFNALVQYGEYNSGSRAYDDRGKRQQGPDTDLMVGLTKYVHFWTFDKLPGVGFAYEYIQPEVRLTGPGLKASGFGDPLTGFAVWMKPSRNSTLGVQSFVSVPIGAHEVTNDFWASYTSAFFDIEHPLGSIGGNVGAIFRGNRHNGRDPDIDKGNSYHANIRASLKTKTPLEPFLSFDWQKNDASRYRDGAGLASLPGHDVALGAGTVLTLSKKVAITARYSRSIDGRNVTATNAAYLKFALIF</sequence>